<name>A0AC61R6L3_9FIRM</name>
<keyword evidence="2" id="KW-1185">Reference proteome</keyword>
<evidence type="ECO:0000313" key="2">
    <source>
        <dbReference type="Proteomes" id="UP000308836"/>
    </source>
</evidence>
<sequence>MEKKRILIRTGNAVLAAMLSLGTVAGPLASWPVHAETLTVGSVTVDNTGGDNELWLDELGEAKYFTYQATVTFNDFEAGQQSAALAFGDMRANVHKKIDWNNPARLWGNSLTHEAVCPGDKGQANTWFEANGIDLSQPFTLKVQVASAGTVSYWINGILVCSSELKEGYNGGRIGLMTYSSSATFSNIVLEKEEEQPPAPDRTDLDALIAECQTLSEADYEAESWQALVDALQVAQKAVSQEEINAALTQLQAAKEALKEKPIQPSVDKTDLNKAIEEAGKLNEADYTTESWEVFTEALNKAKEVTNDDTANQEAVNNAAKALTEAQTALEKKPVQPSVDKTDLNKAIEEAGKLNEAEYTTESWKTFTEALNKAKEVANNDTASEETVAQALQALNDAKAALKSADDVKPEDFNNVGAGGSTVDQNALILDAAGDHFAMLSTQKTPSNDFHFEADVQLLAGTGEGEEGDQMSAALVFGAANKKQPGTKWYGANVDTRRKNEADYFRVFGAGRDILSGGRVDDVDATKPLHLAVDVKADGSLTYTFGNVGANMHTATGTIENWEGGYVGLLTFCAKAAFSNVRFTDRTVEQEKKPIETDNRWDNNLGESVAQGGSWSMSDDGLFSDATGKGDTFLISQMEGENFVYETDLSYRGDTGAAGLLFRFSNTENGKEGYAVNVDAGSHKAKFWRWEADQAQQLITEKEVEKADTYHLKVVCIDGSIQYWVNGVLIANLGDFTMQKDDLGQNTIVTKGYYGLLNWNSEAVFQNTKFTVLNENNTPVVLDVDVKSHTGTVDKKAQFFPESPTWMQYVKNDAQTVYLEAQIKEGANVTFEKDGTTYAAGQDIPIAEGANWITMTIEQGGVSRTYRLNVHRFAKESTYYNEPYRGQFHYSVKEGWANDPNGLVKYNGKYHMFYQFYDDTKWGPMHWMHATSTDLLHWEEEPVAFYPDMNGTMFSGCVAVDETNASKLFKTSKGGLIAYITVNGNGQRIKLAYSEDEGKTWKKSDKIAADWSDDSLYNKDFRDPKVFNWEGKWFMVVAGGPLRIYSSDDMVNWKEESAYNDLHTECPDLYPQQVDGTVKWILSRGGRFYKVGDLKEVDGKWTFVPDDYYKDKDGVMNFGRDSYAAMTYYESSFGTAANPTIPDIIELNWMNTWDDYCDQVADTVGQKYNGTFNLHLKIGLVRDANGVYRLTQTPIDAYEQLRGTGVEKSDKVGADNDLLKDFQGTSYEIVSRFIPESGTKKVGFKVRTGANGEETAVIYDVENNTLTLNRSKSGIQISNKFAETNSQDLSDLIQRSKTTRNADGSIDLHLFVDASSVEVFANGYTAAGANQIFPLPTSRGASVVVEGDPCQVDLTVYPLDSIWEKENVGTIIDSSDAREQTIYTGKTKQLSAYILPVDTDQSVEWSSDNPDVASVDENGIVSGHKAGTATITVQAKSDPALKLEFAITVKEDNFNTNVNDTVTDGNWVIENDELINDNKGQNAFWLSKETFDKDYTVSTDVKFGSGLVNIFFASNGSPFDKEAYAVQLTQDNALRLFRFGGGDDATVELDKPLCDDTYHNVEITKKGKSVTVSVDGKEVLKHTYDAVDSHFDTAHVGLGLWDGKASFKNFMVTTAEQPVVVDKTDLNAAIEAAGKLNEADYTPESWKVFATALNKANEVAKDDKASQDAVDEATKTLNDAQKALKKPEQPVVDADALKKACEEAKN</sequence>
<comment type="caution">
    <text evidence="1">The sequence shown here is derived from an EMBL/GenBank/DDBJ whole genome shotgun (WGS) entry which is preliminary data.</text>
</comment>
<reference evidence="1" key="1">
    <citation type="submission" date="2019-04" db="EMBL/GenBank/DDBJ databases">
        <title>Microbes associate with the intestines of laboratory mice.</title>
        <authorList>
            <person name="Navarre W."/>
            <person name="Wong E."/>
            <person name="Huang K."/>
            <person name="Tropini C."/>
            <person name="Ng K."/>
            <person name="Yu B."/>
        </authorList>
    </citation>
    <scope>NUCLEOTIDE SEQUENCE</scope>
    <source>
        <strain evidence="1">NM09_H32</strain>
    </source>
</reference>
<dbReference type="EMBL" id="SRYG01000013">
    <property type="protein sequence ID" value="TGY65726.1"/>
    <property type="molecule type" value="Genomic_DNA"/>
</dbReference>
<accession>A0AC61R6L3</accession>
<feature type="non-terminal residue" evidence="1">
    <location>
        <position position="1706"/>
    </location>
</feature>
<evidence type="ECO:0000313" key="1">
    <source>
        <dbReference type="EMBL" id="TGY65726.1"/>
    </source>
</evidence>
<gene>
    <name evidence="1" type="ORF">E5336_07025</name>
</gene>
<protein>
    <submittedName>
        <fullName evidence="1">DUF1080 domain-containing protein</fullName>
    </submittedName>
</protein>
<organism evidence="1 2">
    <name type="scientific">Dubosiella muris</name>
    <dbReference type="NCBI Taxonomy" id="3038133"/>
    <lineage>
        <taxon>Bacteria</taxon>
        <taxon>Bacillati</taxon>
        <taxon>Bacillota</taxon>
        <taxon>Erysipelotrichia</taxon>
        <taxon>Erysipelotrichales</taxon>
        <taxon>Erysipelotrichaceae</taxon>
        <taxon>Dubosiella</taxon>
    </lineage>
</organism>
<proteinExistence type="predicted"/>
<dbReference type="Proteomes" id="UP000308836">
    <property type="component" value="Unassembled WGS sequence"/>
</dbReference>